<sequence>MNSTQNAASSRRRFNGVAPRLCGIKLVGAALHGALRYRASIALRTCAVFAPGHNFPPGTPLCKVWSPGPCD</sequence>
<evidence type="ECO:0000313" key="2">
    <source>
        <dbReference type="Proteomes" id="UP000000758"/>
    </source>
</evidence>
<dbReference type="EMBL" id="DP000238">
    <property type="protein sequence ID" value="ABK77120.1"/>
    <property type="molecule type" value="Genomic_DNA"/>
</dbReference>
<accession>A0RUV3</accession>
<dbReference type="EnsemblBacteria" id="ABK77120">
    <property type="protein sequence ID" value="ABK77120"/>
    <property type="gene ID" value="CENSYa_0486"/>
</dbReference>
<dbReference type="KEGG" id="csy:CENSYa_0486"/>
<name>A0RUV3_CENSY</name>
<evidence type="ECO:0000313" key="1">
    <source>
        <dbReference type="EMBL" id="ABK77120.1"/>
    </source>
</evidence>
<keyword evidence="2" id="KW-1185">Reference proteome</keyword>
<reference evidence="1 2" key="1">
    <citation type="journal article" date="2006" name="Proc. Natl. Acad. Sci. U.S.A.">
        <title>Genomic analysis of the uncultivated marine crenarchaeote Cenarchaeum symbiosum.</title>
        <authorList>
            <person name="Hallam S.J."/>
            <person name="Konstantinidis K.T."/>
            <person name="Putnam N."/>
            <person name="Schleper C."/>
            <person name="Watanabe Y."/>
            <person name="Sugahara J."/>
            <person name="Preston C."/>
            <person name="de la Torre J."/>
            <person name="Richardson P.M."/>
            <person name="DeLong E.F."/>
        </authorList>
    </citation>
    <scope>NUCLEOTIDE SEQUENCE [LARGE SCALE GENOMIC DNA]</scope>
    <source>
        <strain evidence="2">A</strain>
    </source>
</reference>
<dbReference type="AlphaFoldDB" id="A0RUV3"/>
<gene>
    <name evidence="1" type="ordered locus">CENSYa_0486</name>
</gene>
<proteinExistence type="predicted"/>
<organism evidence="1 2">
    <name type="scientific">Cenarchaeum symbiosum (strain A)</name>
    <dbReference type="NCBI Taxonomy" id="414004"/>
    <lineage>
        <taxon>Archaea</taxon>
        <taxon>Nitrososphaerota</taxon>
        <taxon>Candidatus Cenarchaeales</taxon>
        <taxon>Candidatus Cenarchaeaceae</taxon>
        <taxon>Candidatus Cenarchaeum</taxon>
    </lineage>
</organism>
<dbReference type="HOGENOM" id="CLU_2730158_0_0_2"/>
<dbReference type="STRING" id="414004.CENSYa_0486"/>
<protein>
    <submittedName>
        <fullName evidence="1">Uncharacterized protein</fullName>
    </submittedName>
</protein>
<dbReference type="Proteomes" id="UP000000758">
    <property type="component" value="Chromosome"/>
</dbReference>